<sequence>MKYYATSDTLSQVPQVGAIEITKEQYELAVEAKMNGCDVEVVDGGLVIREHANKVTAYHKENQSPKVFDDISLVTNEFTLKEPPSPYYDFVDGDWVANEKKAATAKRAEINRWRTTLETDESQTVLALDTEWDSGPNARLRIDSTLLTAVMPPYWTDANNVDHEGMTLEELKQVKIAISELGFAIHDRQRTMKKEVEALTDFDEILNYLVGWTQS</sequence>
<dbReference type="InterPro" id="IPR025484">
    <property type="entry name" value="DUF4376"/>
</dbReference>
<dbReference type="AlphaFoldDB" id="A0A178J9M7"/>
<name>A0A178J9M7_9VIBR</name>
<reference evidence="2 3" key="1">
    <citation type="submission" date="2016-03" db="EMBL/GenBank/DDBJ databases">
        <title>Draft genome sequence of the Vibrio tubiashii subs. europaeus.</title>
        <authorList>
            <person name="Spinard E."/>
            <person name="Dubert J."/>
            <person name="Nelson D.R."/>
            <person name="Barja J.L."/>
        </authorList>
    </citation>
    <scope>NUCLEOTIDE SEQUENCE [LARGE SCALE GENOMIC DNA]</scope>
    <source>
        <strain evidence="3">PP-638</strain>
    </source>
</reference>
<dbReference type="Proteomes" id="UP000094761">
    <property type="component" value="Unassembled WGS sequence"/>
</dbReference>
<comment type="caution">
    <text evidence="2">The sequence shown here is derived from an EMBL/GenBank/DDBJ whole genome shotgun (WGS) entry which is preliminary data.</text>
</comment>
<dbReference type="OrthoDB" id="5814322at2"/>
<evidence type="ECO:0000313" key="2">
    <source>
        <dbReference type="EMBL" id="OAM98116.1"/>
    </source>
</evidence>
<dbReference type="GeneID" id="78078327"/>
<evidence type="ECO:0000313" key="3">
    <source>
        <dbReference type="Proteomes" id="UP000094761"/>
    </source>
</evidence>
<proteinExistence type="predicted"/>
<dbReference type="RefSeq" id="WP_069669264.1">
    <property type="nucleotide sequence ID" value="NZ_JAPFJR010000018.1"/>
</dbReference>
<protein>
    <recommendedName>
        <fullName evidence="1">DUF4376 domain-containing protein</fullName>
    </recommendedName>
</protein>
<accession>A0A178J9M7</accession>
<dbReference type="EMBL" id="LUAX01000007">
    <property type="protein sequence ID" value="OAM98116.1"/>
    <property type="molecule type" value="Genomic_DNA"/>
</dbReference>
<feature type="domain" description="DUF4376" evidence="1">
    <location>
        <begin position="102"/>
        <end position="201"/>
    </location>
</feature>
<gene>
    <name evidence="2" type="ORF">AZ468_21600</name>
</gene>
<organism evidence="2 3">
    <name type="scientific">Vibrio europaeus</name>
    <dbReference type="NCBI Taxonomy" id="300876"/>
    <lineage>
        <taxon>Bacteria</taxon>
        <taxon>Pseudomonadati</taxon>
        <taxon>Pseudomonadota</taxon>
        <taxon>Gammaproteobacteria</taxon>
        <taxon>Vibrionales</taxon>
        <taxon>Vibrionaceae</taxon>
        <taxon>Vibrio</taxon>
        <taxon>Vibrio oreintalis group</taxon>
    </lineage>
</organism>
<evidence type="ECO:0000259" key="1">
    <source>
        <dbReference type="Pfam" id="PF14301"/>
    </source>
</evidence>
<dbReference type="Pfam" id="PF14301">
    <property type="entry name" value="DUF4376"/>
    <property type="match status" value="1"/>
</dbReference>